<proteinExistence type="predicted"/>
<protein>
    <submittedName>
        <fullName evidence="1">Polysaccharide biosynthesis/export family protein</fullName>
    </submittedName>
</protein>
<evidence type="ECO:0000313" key="2">
    <source>
        <dbReference type="Proteomes" id="UP001364695"/>
    </source>
</evidence>
<gene>
    <name evidence="1" type="ORF">RV045_02410</name>
</gene>
<name>A0ACC6NZA8_9BURK</name>
<comment type="caution">
    <text evidence="1">The sequence shown here is derived from an EMBL/GenBank/DDBJ whole genome shotgun (WGS) entry which is preliminary data.</text>
</comment>
<keyword evidence="2" id="KW-1185">Reference proteome</keyword>
<sequence length="246" mass="25824">MMSSRQRVKTWVRQGAVMAAGLLLGIGVASAQGVFNPKLGSPPVRSEAAAANASMSAAIAAPVTSSGASSSTAVAPLPLPMPVAPGAVAPINLSDYRLGPGDVITIRVFGEDDLSREKIRLTDGGTISVPAVGELDVRGQTLGDVERMVTKALKGRILVNPRVSVFVDEYRPFFINGMVEKPGGYPFQPGLTLRSAASLAGGFKDRASMSKLFIQRASDTQHQQVKVGLDAPIYPGDIITVEESFF</sequence>
<dbReference type="EMBL" id="JAWDIE010000003">
    <property type="protein sequence ID" value="MEJ7137282.1"/>
    <property type="molecule type" value="Genomic_DNA"/>
</dbReference>
<evidence type="ECO:0000313" key="1">
    <source>
        <dbReference type="EMBL" id="MEJ7137282.1"/>
    </source>
</evidence>
<accession>A0ACC6NZA8</accession>
<reference evidence="1" key="1">
    <citation type="submission" date="2023-10" db="EMBL/GenBank/DDBJ databases">
        <title>Amphibacter perezi, gen. nov., sp. nov. a novel taxa of the family Comamonadaceae, class Betaproteobacteria isolated from the skin microbiota of Pelophylax perezi from different populations.</title>
        <authorList>
            <person name="Costa S."/>
            <person name="Proenca D.N."/>
            <person name="Lopes I."/>
            <person name="Morais P.V."/>
        </authorList>
    </citation>
    <scope>NUCLEOTIDE SEQUENCE</scope>
    <source>
        <strain evidence="1">SL12-8</strain>
    </source>
</reference>
<dbReference type="Proteomes" id="UP001364695">
    <property type="component" value="Unassembled WGS sequence"/>
</dbReference>
<organism evidence="1 2">
    <name type="scientific">Amphibiibacter pelophylacis</name>
    <dbReference type="NCBI Taxonomy" id="1799477"/>
    <lineage>
        <taxon>Bacteria</taxon>
        <taxon>Pseudomonadati</taxon>
        <taxon>Pseudomonadota</taxon>
        <taxon>Betaproteobacteria</taxon>
        <taxon>Burkholderiales</taxon>
        <taxon>Sphaerotilaceae</taxon>
        <taxon>Amphibiibacter</taxon>
    </lineage>
</organism>